<feature type="disulfide bond" evidence="1">
    <location>
        <begin position="1105"/>
        <end position="1114"/>
    </location>
</feature>
<reference evidence="7" key="2">
    <citation type="submission" date="2020-10" db="UniProtKB">
        <authorList>
            <consortium name="WormBaseParasite"/>
        </authorList>
    </citation>
    <scope>IDENTIFICATION</scope>
</reference>
<keyword evidence="3" id="KW-0472">Membrane</keyword>
<keyword evidence="4" id="KW-0732">Signal</keyword>
<evidence type="ECO:0000256" key="1">
    <source>
        <dbReference type="PROSITE-ProRule" id="PRU00076"/>
    </source>
</evidence>
<feature type="compositionally biased region" description="Low complexity" evidence="2">
    <location>
        <begin position="1040"/>
        <end position="1077"/>
    </location>
</feature>
<evidence type="ECO:0000256" key="3">
    <source>
        <dbReference type="SAM" id="Phobius"/>
    </source>
</evidence>
<dbReference type="Proteomes" id="UP000492821">
    <property type="component" value="Unassembled WGS sequence"/>
</dbReference>
<evidence type="ECO:0000313" key="6">
    <source>
        <dbReference type="Proteomes" id="UP000492821"/>
    </source>
</evidence>
<feature type="transmembrane region" description="Helical" evidence="3">
    <location>
        <begin position="1201"/>
        <end position="1224"/>
    </location>
</feature>
<feature type="region of interest" description="Disordered" evidence="2">
    <location>
        <begin position="1604"/>
        <end position="1626"/>
    </location>
</feature>
<feature type="region of interest" description="Disordered" evidence="2">
    <location>
        <begin position="355"/>
        <end position="390"/>
    </location>
</feature>
<feature type="compositionally biased region" description="Low complexity" evidence="2">
    <location>
        <begin position="505"/>
        <end position="543"/>
    </location>
</feature>
<feature type="region of interest" description="Disordered" evidence="2">
    <location>
        <begin position="686"/>
        <end position="708"/>
    </location>
</feature>
<keyword evidence="1" id="KW-0245">EGF-like domain</keyword>
<feature type="compositionally biased region" description="Polar residues" evidence="2">
    <location>
        <begin position="975"/>
        <end position="1005"/>
    </location>
</feature>
<evidence type="ECO:0000256" key="4">
    <source>
        <dbReference type="SAM" id="SignalP"/>
    </source>
</evidence>
<feature type="compositionally biased region" description="Low complexity" evidence="2">
    <location>
        <begin position="885"/>
        <end position="897"/>
    </location>
</feature>
<proteinExistence type="predicted"/>
<feature type="transmembrane region" description="Helical" evidence="3">
    <location>
        <begin position="1245"/>
        <end position="1267"/>
    </location>
</feature>
<feature type="compositionally biased region" description="Polar residues" evidence="2">
    <location>
        <begin position="276"/>
        <end position="295"/>
    </location>
</feature>
<reference evidence="6" key="1">
    <citation type="journal article" date="2013" name="Genetics">
        <title>The draft genome and transcriptome of Panagrellus redivivus are shaped by the harsh demands of a free-living lifestyle.</title>
        <authorList>
            <person name="Srinivasan J."/>
            <person name="Dillman A.R."/>
            <person name="Macchietto M.G."/>
            <person name="Heikkinen L."/>
            <person name="Lakso M."/>
            <person name="Fracchia K.M."/>
            <person name="Antoshechkin I."/>
            <person name="Mortazavi A."/>
            <person name="Wong G."/>
            <person name="Sternberg P.W."/>
        </authorList>
    </citation>
    <scope>NUCLEOTIDE SEQUENCE [LARGE SCALE GENOMIC DNA]</scope>
    <source>
        <strain evidence="6">MT8872</strain>
    </source>
</reference>
<feature type="transmembrane region" description="Helical" evidence="3">
    <location>
        <begin position="1299"/>
        <end position="1322"/>
    </location>
</feature>
<feature type="region of interest" description="Disordered" evidence="2">
    <location>
        <begin position="276"/>
        <end position="300"/>
    </location>
</feature>
<keyword evidence="1" id="KW-1015">Disulfide bond</keyword>
<dbReference type="InterPro" id="IPR002049">
    <property type="entry name" value="LE_dom"/>
</dbReference>
<dbReference type="PROSITE" id="PS01186">
    <property type="entry name" value="EGF_2"/>
    <property type="match status" value="1"/>
</dbReference>
<accession>A0A7E4VME0</accession>
<evidence type="ECO:0000256" key="2">
    <source>
        <dbReference type="SAM" id="MobiDB-lite"/>
    </source>
</evidence>
<feature type="compositionally biased region" description="Low complexity" evidence="2">
    <location>
        <begin position="686"/>
        <end position="703"/>
    </location>
</feature>
<dbReference type="PROSITE" id="PS50026">
    <property type="entry name" value="EGF_3"/>
    <property type="match status" value="1"/>
</dbReference>
<dbReference type="InterPro" id="IPR000742">
    <property type="entry name" value="EGF"/>
</dbReference>
<feature type="compositionally biased region" description="Polar residues" evidence="2">
    <location>
        <begin position="466"/>
        <end position="504"/>
    </location>
</feature>
<keyword evidence="3" id="KW-0812">Transmembrane</keyword>
<feature type="compositionally biased region" description="Low complexity" evidence="2">
    <location>
        <begin position="583"/>
        <end position="598"/>
    </location>
</feature>
<dbReference type="PROSITE" id="PS00022">
    <property type="entry name" value="EGF_1"/>
    <property type="match status" value="1"/>
</dbReference>
<comment type="caution">
    <text evidence="1">Lacks conserved residue(s) required for the propagation of feature annotation.</text>
</comment>
<feature type="region of interest" description="Disordered" evidence="2">
    <location>
        <begin position="449"/>
        <end position="556"/>
    </location>
</feature>
<organism evidence="6 7">
    <name type="scientific">Panagrellus redivivus</name>
    <name type="common">Microworm</name>
    <dbReference type="NCBI Taxonomy" id="6233"/>
    <lineage>
        <taxon>Eukaryota</taxon>
        <taxon>Metazoa</taxon>
        <taxon>Ecdysozoa</taxon>
        <taxon>Nematoda</taxon>
        <taxon>Chromadorea</taxon>
        <taxon>Rhabditida</taxon>
        <taxon>Tylenchina</taxon>
        <taxon>Panagrolaimomorpha</taxon>
        <taxon>Panagrolaimoidea</taxon>
        <taxon>Panagrolaimidae</taxon>
        <taxon>Panagrellus</taxon>
    </lineage>
</organism>
<feature type="chain" id="PRO_5028957167" evidence="4">
    <location>
        <begin position="19"/>
        <end position="1642"/>
    </location>
</feature>
<feature type="domain" description="EGF-like" evidence="5">
    <location>
        <begin position="1085"/>
        <end position="1115"/>
    </location>
</feature>
<feature type="region of interest" description="Disordered" evidence="2">
    <location>
        <begin position="867"/>
        <end position="904"/>
    </location>
</feature>
<evidence type="ECO:0000259" key="5">
    <source>
        <dbReference type="PROSITE" id="PS50026"/>
    </source>
</evidence>
<dbReference type="WBParaSite" id="Pan_g21904.t1">
    <property type="protein sequence ID" value="Pan_g21904.t1"/>
    <property type="gene ID" value="Pan_g21904"/>
</dbReference>
<feature type="signal peptide" evidence="4">
    <location>
        <begin position="1"/>
        <end position="18"/>
    </location>
</feature>
<evidence type="ECO:0000313" key="7">
    <source>
        <dbReference type="WBParaSite" id="Pan_g21904.t1"/>
    </source>
</evidence>
<feature type="transmembrane region" description="Helical" evidence="3">
    <location>
        <begin position="1169"/>
        <end position="1189"/>
    </location>
</feature>
<feature type="compositionally biased region" description="Basic and acidic residues" evidence="2">
    <location>
        <begin position="868"/>
        <end position="883"/>
    </location>
</feature>
<protein>
    <submittedName>
        <fullName evidence="7">EGF-like domain-containing protein</fullName>
    </submittedName>
</protein>
<sequence length="1642" mass="178417">MFLFYFFVILTVESVIFSIPSTTVRDLTAECYKLYCPQYGGPTCYSNSLQRCIGHAVTLPASTTTTTTVKPTSVKTTTKLTTNADVSTVKAPSSAVSTLKAATTVKPTSTTTTKDAETATTTKLTTKAGLTTVKAATTMKLSSTATTKNAGTATSTKLTTKTGMSTVKAGTTVKQLSSVSTAKAATTVKSSSTTTTKNATTTKLTTKLVTTPTTTTFSDIWCPYCQFGTFCTEEYALRCLETTTTKAGMSTIKATTASKPSTMKPTKVVSNMTTIPTTNETDSQTDVTVTANSTETTEKPEGTTSDVFFVTSCCESSINLSTSFAHKEFYPATEPTITVSTETSASTHDVAYDISNTPSMSSNETTESGTVATPTSSATKTVNMSTEQTVSDTTINSTTIGSIETTELNTTYFDSITTTIDIEKSSESTTSSPSTTIESATTAETVIVFSSSNSEETDFTTRAPLEQTSTHYQTSSSDWTTIDNEIASSSMEPSTETTQIETVATSTETSLPSSTTISSMSETPSAETDKPSTMTTPTTLKTDSAMEETESTSPSTVIPTVKMTTAVPALTTKEAKVAESKETTTTAQNTTTVPTQQQDWPTSSKKIVTTTNAQDGVTAFITTTGYCDEFYTSQSINTDTTTVPTTQEDWTVSSEATVTITNAKNGLFDAFIAPGAYCDEIRTSQSTMPDTTTVPTTQQDFTPASETRPTINAQSRITEAFIATGAYCHDFQTSQSTMTVTSTVPTTEQDWTVSSGVIETIINEKNGLIEAFIARGAYCDDYSTSQSIMTVTTTAPTIQKHDLTASPEATVAITNAQSSVAEALIATGAYCDYLQTSQLSMTDTTIVESATTSAASSTYGHWSSTKATRFESERTTMESEKLATTHKTTTTATENRTSISDTTNSSFDRQMTTIESVNDVETTHGTTGNNAPTANLFTILATTLKTTNHVTSQTTTDSKATHRTPKTLTTQDLKLGTAASSTKAGSEATTKTITTKASMVNATHGSSSSFHSSMKLEPTKSRNRVSTVGKPAETRKLDTTTKSLDLKATTSTKTTTLTKSPLTKETTTTPTKTSSTTNEKIPEPTTPPCKCANSGTCDENGQCVCADGYFGSNCDSNMPSSGVAAATTAATVLMAASQSSSSSVKFLWPRYTATTRMPTNPHEFFRLLSTYWLTVALGVNSMFGVPASMDVKNLPKCSMAYLFGTGAFFFSLTAMIFEAGVDALTLAGLRNNAWIRPAERRPRCFPFWFTFSLYCLVGVAPIAIMWLQHWTDCVTPRSCIGSLGYIYGGYDDGIQNASWLQLTMTVGYTFIAVFLGILAILCNKFDVCRCRRRTEAWSINPYLYGREIWPLEANAYLCLIAIQPILFMMVWISYIYVNDMKTTNAQWLNLIMTCIYSLTSTVQTSLTTSQQLSNTVEFFMTAIPERFLHYMPSMNHATLNDKVDIVKAHMLSDHWQKFQSKYETADRKLARFDKIPFGLEEYMYRLWLLDYIRIRDSGKSSETALMSVAKTFLKQKYDLRIISTFHFAQLFGIWSACIKEMDNGNMDKAMIKKSRQILDREMDLSQPPPKVVVNECGNLVTYRKRMPHLAPIYYKPEYLEEDNESSMENGKAKVDLSQPDNNPAIVPRNLVQVYRRDFPASS</sequence>
<name>A0A7E4VME0_PANRE</name>
<feature type="region of interest" description="Disordered" evidence="2">
    <location>
        <begin position="576"/>
        <end position="600"/>
    </location>
</feature>
<feature type="region of interest" description="Disordered" evidence="2">
    <location>
        <begin position="975"/>
        <end position="1085"/>
    </location>
</feature>
<feature type="transmembrane region" description="Helical" evidence="3">
    <location>
        <begin position="1123"/>
        <end position="1148"/>
    </location>
</feature>
<keyword evidence="3" id="KW-1133">Transmembrane helix</keyword>
<keyword evidence="6" id="KW-1185">Reference proteome</keyword>
<dbReference type="CDD" id="cd00055">
    <property type="entry name" value="EGF_Lam"/>
    <property type="match status" value="1"/>
</dbReference>
<feature type="transmembrane region" description="Helical" evidence="3">
    <location>
        <begin position="1356"/>
        <end position="1377"/>
    </location>
</feature>